<keyword evidence="4 13" id="KW-0812">Transmembrane</keyword>
<keyword evidence="17" id="KW-1185">Reference proteome</keyword>
<feature type="signal peptide" evidence="15">
    <location>
        <begin position="1"/>
        <end position="20"/>
    </location>
</feature>
<evidence type="ECO:0000256" key="9">
    <source>
        <dbReference type="ARBA" id="ARBA00023310"/>
    </source>
</evidence>
<comment type="function">
    <text evidence="10 13">F(1)F(0) ATP synthase produces ATP from ADP in the presence of a proton or sodium gradient. F-type ATPases consist of two structural domains, F(1) containing the extramembraneous catalytic core and F(0) containing the membrane proton channel, linked together by a central stalk and a peripheral stalk. During catalysis, ATP synthesis in the catalytic domain of F(1) is coupled via a rotary mechanism of the central stalk subunits to proton translocation.</text>
</comment>
<evidence type="ECO:0000256" key="10">
    <source>
        <dbReference type="ARBA" id="ARBA00025198"/>
    </source>
</evidence>
<accession>A0ABS4AZN4</accession>
<keyword evidence="5 13" id="KW-0375">Hydrogen ion transport</keyword>
<organism evidence="16 17">
    <name type="scientific">Roseomonas nitratireducens</name>
    <dbReference type="NCBI Taxonomy" id="2820810"/>
    <lineage>
        <taxon>Bacteria</taxon>
        <taxon>Pseudomonadati</taxon>
        <taxon>Pseudomonadota</taxon>
        <taxon>Alphaproteobacteria</taxon>
        <taxon>Acetobacterales</taxon>
        <taxon>Roseomonadaceae</taxon>
        <taxon>Roseomonas</taxon>
    </lineage>
</organism>
<evidence type="ECO:0000256" key="13">
    <source>
        <dbReference type="HAMAP-Rule" id="MF_01398"/>
    </source>
</evidence>
<evidence type="ECO:0000256" key="3">
    <source>
        <dbReference type="ARBA" id="ARBA00022547"/>
    </source>
</evidence>
<comment type="subcellular location">
    <subcellularLocation>
        <location evidence="13">Cell membrane</location>
        <topology evidence="13">Single-pass membrane protein</topology>
    </subcellularLocation>
    <subcellularLocation>
        <location evidence="12">Endomembrane system</location>
        <topology evidence="12">Single-pass membrane protein</topology>
    </subcellularLocation>
</comment>
<evidence type="ECO:0000256" key="5">
    <source>
        <dbReference type="ARBA" id="ARBA00022781"/>
    </source>
</evidence>
<gene>
    <name evidence="13" type="primary">atpF</name>
    <name evidence="16" type="ORF">J5Y09_23085</name>
</gene>
<keyword evidence="15" id="KW-0732">Signal</keyword>
<comment type="similarity">
    <text evidence="1 13 14">Belongs to the ATPase B chain family.</text>
</comment>
<evidence type="ECO:0000256" key="7">
    <source>
        <dbReference type="ARBA" id="ARBA00023065"/>
    </source>
</evidence>
<sequence>MRRVFVLAAATATLPAMAFAASSSAVPVDGMPQLAFGHPTQGRLLVGQMVWQLIIFAALVFLMAKIALPRVGAVIEERHRRITADLEAAQAAKLEADIAMAAHRAASEQARAEARAAVATALHQAQAASDAKAAEVNARITAQIAEAEARIDAARASAMGAIRGVATDTAEALVSRLTGAADRAKVEAAVGRVLAASGRA</sequence>
<feature type="chain" id="PRO_5046976255" description="ATP synthase subunit b" evidence="15">
    <location>
        <begin position="21"/>
        <end position="200"/>
    </location>
</feature>
<dbReference type="Proteomes" id="UP000680815">
    <property type="component" value="Unassembled WGS sequence"/>
</dbReference>
<dbReference type="HAMAP" id="MF_01398">
    <property type="entry name" value="ATP_synth_b_bprime"/>
    <property type="match status" value="1"/>
</dbReference>
<keyword evidence="7 13" id="KW-0406">Ion transport</keyword>
<evidence type="ECO:0000256" key="6">
    <source>
        <dbReference type="ARBA" id="ARBA00022989"/>
    </source>
</evidence>
<comment type="subunit">
    <text evidence="13">F-type ATPases have 2 components, F(1) - the catalytic core - and F(0) - the membrane proton channel. F(1) has five subunits: alpha(3), beta(3), gamma(1), delta(1), epsilon(1). F(0) has three main subunits: a(1), b(2) and c(10-14). The alpha and beta chains form an alternating ring which encloses part of the gamma chain. F(1) is attached to F(0) by a central stalk formed by the gamma and epsilon chains, while a peripheral stalk is formed by the delta and b chains.</text>
</comment>
<keyword evidence="8 13" id="KW-0472">Membrane</keyword>
<evidence type="ECO:0000256" key="11">
    <source>
        <dbReference type="ARBA" id="ARBA00025614"/>
    </source>
</evidence>
<evidence type="ECO:0000256" key="12">
    <source>
        <dbReference type="ARBA" id="ARBA00037847"/>
    </source>
</evidence>
<keyword evidence="2 13" id="KW-0813">Transport</keyword>
<dbReference type="PANTHER" id="PTHR33445">
    <property type="entry name" value="ATP SYNTHASE SUBUNIT B', CHLOROPLASTIC"/>
    <property type="match status" value="1"/>
</dbReference>
<dbReference type="PANTHER" id="PTHR33445:SF1">
    <property type="entry name" value="ATP SYNTHASE SUBUNIT B"/>
    <property type="match status" value="1"/>
</dbReference>
<keyword evidence="13" id="KW-1003">Cell membrane</keyword>
<dbReference type="CDD" id="cd06503">
    <property type="entry name" value="ATP-synt_Fo_b"/>
    <property type="match status" value="1"/>
</dbReference>
<keyword evidence="6 13" id="KW-1133">Transmembrane helix</keyword>
<evidence type="ECO:0000256" key="2">
    <source>
        <dbReference type="ARBA" id="ARBA00022448"/>
    </source>
</evidence>
<comment type="caution">
    <text evidence="16">The sequence shown here is derived from an EMBL/GenBank/DDBJ whole genome shotgun (WGS) entry which is preliminary data.</text>
</comment>
<name>A0ABS4AZN4_9PROT</name>
<reference evidence="16 17" key="1">
    <citation type="submission" date="2021-03" db="EMBL/GenBank/DDBJ databases">
        <authorList>
            <person name="So Y."/>
        </authorList>
    </citation>
    <scope>NUCLEOTIDE SEQUENCE [LARGE SCALE GENOMIC DNA]</scope>
    <source>
        <strain evidence="16 17">PWR1</strain>
    </source>
</reference>
<dbReference type="SUPFAM" id="SSF56954">
    <property type="entry name" value="Outer membrane efflux proteins (OEP)"/>
    <property type="match status" value="1"/>
</dbReference>
<evidence type="ECO:0000313" key="17">
    <source>
        <dbReference type="Proteomes" id="UP000680815"/>
    </source>
</evidence>
<comment type="function">
    <text evidence="11">Component of the F(0) channel, it forms part of the peripheral stalk, linking F(1) to F(0). The b'-subunit is a diverged and duplicated form of b found in plants and photosynthetic bacteria.</text>
</comment>
<evidence type="ECO:0000256" key="1">
    <source>
        <dbReference type="ARBA" id="ARBA00005513"/>
    </source>
</evidence>
<evidence type="ECO:0000256" key="8">
    <source>
        <dbReference type="ARBA" id="ARBA00023136"/>
    </source>
</evidence>
<evidence type="ECO:0000256" key="14">
    <source>
        <dbReference type="RuleBase" id="RU003848"/>
    </source>
</evidence>
<dbReference type="InterPro" id="IPR002146">
    <property type="entry name" value="ATP_synth_b/b'su_bac/chlpt"/>
</dbReference>
<dbReference type="Pfam" id="PF00430">
    <property type="entry name" value="ATP-synt_B"/>
    <property type="match status" value="1"/>
</dbReference>
<dbReference type="EMBL" id="JAGIYZ010000039">
    <property type="protein sequence ID" value="MBP0466832.1"/>
    <property type="molecule type" value="Genomic_DNA"/>
</dbReference>
<dbReference type="RefSeq" id="WP_209354217.1">
    <property type="nucleotide sequence ID" value="NZ_JAGIYZ010000039.1"/>
</dbReference>
<keyword evidence="3 13" id="KW-0138">CF(0)</keyword>
<dbReference type="InterPro" id="IPR050059">
    <property type="entry name" value="ATP_synthase_B_chain"/>
</dbReference>
<evidence type="ECO:0000313" key="16">
    <source>
        <dbReference type="EMBL" id="MBP0466832.1"/>
    </source>
</evidence>
<protein>
    <recommendedName>
        <fullName evidence="13">ATP synthase subunit b</fullName>
    </recommendedName>
    <alternativeName>
        <fullName evidence="13">ATP synthase F(0) sector subunit b</fullName>
    </alternativeName>
    <alternativeName>
        <fullName evidence="13">ATPase subunit I</fullName>
    </alternativeName>
    <alternativeName>
        <fullName evidence="13">F-type ATPase subunit b</fullName>
        <shortName evidence="13">F-ATPase subunit b</shortName>
    </alternativeName>
</protein>
<feature type="transmembrane region" description="Helical" evidence="13">
    <location>
        <begin position="49"/>
        <end position="68"/>
    </location>
</feature>
<proteinExistence type="inferred from homology"/>
<keyword evidence="9 13" id="KW-0066">ATP synthesis</keyword>
<evidence type="ECO:0000256" key="15">
    <source>
        <dbReference type="SAM" id="SignalP"/>
    </source>
</evidence>
<evidence type="ECO:0000256" key="4">
    <source>
        <dbReference type="ARBA" id="ARBA00022692"/>
    </source>
</evidence>